<dbReference type="EnsemblPlants" id="KQL26151">
    <property type="protein sequence ID" value="KQL26151"/>
    <property type="gene ID" value="SETIT_031778mg"/>
</dbReference>
<evidence type="ECO:0000313" key="3">
    <source>
        <dbReference type="Proteomes" id="UP000004995"/>
    </source>
</evidence>
<dbReference type="InParanoid" id="K3ZYU6"/>
<feature type="compositionally biased region" description="Polar residues" evidence="1">
    <location>
        <begin position="52"/>
        <end position="65"/>
    </location>
</feature>
<sequence length="65" mass="7299">MMGNSEFGTEQKSEKGTQNSDLEQYDRPLSSPQGSTITPQDHRSKTPLPTLHFSNSNFIIRSNMV</sequence>
<feature type="compositionally biased region" description="Polar residues" evidence="1">
    <location>
        <begin position="30"/>
        <end position="39"/>
    </location>
</feature>
<name>K3ZYU6_SETIT</name>
<evidence type="ECO:0000313" key="2">
    <source>
        <dbReference type="EnsemblPlants" id="KQL26151"/>
    </source>
</evidence>
<dbReference type="HOGENOM" id="CLU_2853952_0_0_1"/>
<proteinExistence type="predicted"/>
<dbReference type="EMBL" id="AGNK02001286">
    <property type="status" value="NOT_ANNOTATED_CDS"/>
    <property type="molecule type" value="Genomic_DNA"/>
</dbReference>
<organism evidence="2 3">
    <name type="scientific">Setaria italica</name>
    <name type="common">Foxtail millet</name>
    <name type="synonym">Panicum italicum</name>
    <dbReference type="NCBI Taxonomy" id="4555"/>
    <lineage>
        <taxon>Eukaryota</taxon>
        <taxon>Viridiplantae</taxon>
        <taxon>Streptophyta</taxon>
        <taxon>Embryophyta</taxon>
        <taxon>Tracheophyta</taxon>
        <taxon>Spermatophyta</taxon>
        <taxon>Magnoliopsida</taxon>
        <taxon>Liliopsida</taxon>
        <taxon>Poales</taxon>
        <taxon>Poaceae</taxon>
        <taxon>PACMAD clade</taxon>
        <taxon>Panicoideae</taxon>
        <taxon>Panicodae</taxon>
        <taxon>Paniceae</taxon>
        <taxon>Cenchrinae</taxon>
        <taxon>Setaria</taxon>
    </lineage>
</organism>
<feature type="region of interest" description="Disordered" evidence="1">
    <location>
        <begin position="1"/>
        <end position="65"/>
    </location>
</feature>
<dbReference type="Proteomes" id="UP000004995">
    <property type="component" value="Unassembled WGS sequence"/>
</dbReference>
<dbReference type="AlphaFoldDB" id="K3ZYU6"/>
<accession>K3ZYU6</accession>
<reference evidence="3" key="1">
    <citation type="journal article" date="2012" name="Nat. Biotechnol.">
        <title>Reference genome sequence of the model plant Setaria.</title>
        <authorList>
            <person name="Bennetzen J.L."/>
            <person name="Schmutz J."/>
            <person name="Wang H."/>
            <person name="Percifield R."/>
            <person name="Hawkins J."/>
            <person name="Pontaroli A.C."/>
            <person name="Estep M."/>
            <person name="Feng L."/>
            <person name="Vaughn J.N."/>
            <person name="Grimwood J."/>
            <person name="Jenkins J."/>
            <person name="Barry K."/>
            <person name="Lindquist E."/>
            <person name="Hellsten U."/>
            <person name="Deshpande S."/>
            <person name="Wang X."/>
            <person name="Wu X."/>
            <person name="Mitros T."/>
            <person name="Triplett J."/>
            <person name="Yang X."/>
            <person name="Ye C.Y."/>
            <person name="Mauro-Herrera M."/>
            <person name="Wang L."/>
            <person name="Li P."/>
            <person name="Sharma M."/>
            <person name="Sharma R."/>
            <person name="Ronald P.C."/>
            <person name="Panaud O."/>
            <person name="Kellogg E.A."/>
            <person name="Brutnell T.P."/>
            <person name="Doust A.N."/>
            <person name="Tuskan G.A."/>
            <person name="Rokhsar D."/>
            <person name="Devos K.M."/>
        </authorList>
    </citation>
    <scope>NUCLEOTIDE SEQUENCE [LARGE SCALE GENOMIC DNA]</scope>
    <source>
        <strain evidence="3">cv. Yugu1</strain>
    </source>
</reference>
<keyword evidence="3" id="KW-1185">Reference proteome</keyword>
<protein>
    <submittedName>
        <fullName evidence="2">Uncharacterized protein</fullName>
    </submittedName>
</protein>
<dbReference type="Gramene" id="KQL26151">
    <property type="protein sequence ID" value="KQL26151"/>
    <property type="gene ID" value="SETIT_031778mg"/>
</dbReference>
<evidence type="ECO:0000256" key="1">
    <source>
        <dbReference type="SAM" id="MobiDB-lite"/>
    </source>
</evidence>
<reference evidence="2" key="2">
    <citation type="submission" date="2018-08" db="UniProtKB">
        <authorList>
            <consortium name="EnsemblPlants"/>
        </authorList>
    </citation>
    <scope>IDENTIFICATION</scope>
    <source>
        <strain evidence="2">Yugu1</strain>
    </source>
</reference>